<sequence length="267" mass="29093">MVEKSSQYESDQVIFDLEDAVVQSDKAAARKLLSDFFHNNEVPTKTSIRVNEIASPESGNDLDLLAGLDQKKLWSVIIPKVDSSESIARWVKLLPPSIKIEAQIESAMGLISASEIAAHPQVISLAFGPVDFMHSIGMPSSEPGIPESSVAGALQWPLLQIVIAAHAHGKLAYDGPFLKIKDQQEFIKSAEISRALGADGKWLIHPNQIASCNEIFSLSDEEIQNAKRVINVFHSSSGAASLDGLMIDEASKKLAEQILERSTQIRK</sequence>
<proteinExistence type="predicted"/>
<dbReference type="PIRSF" id="PIRSF015582">
    <property type="entry name" value="Cit_lyase_B"/>
    <property type="match status" value="1"/>
</dbReference>
<dbReference type="AlphaFoldDB" id="A0A6J6E0U0"/>
<reference evidence="5" key="1">
    <citation type="submission" date="2020-05" db="EMBL/GenBank/DDBJ databases">
        <authorList>
            <person name="Chiriac C."/>
            <person name="Salcher M."/>
            <person name="Ghai R."/>
            <person name="Kavagutti S V."/>
        </authorList>
    </citation>
    <scope>NUCLEOTIDE SEQUENCE</scope>
</reference>
<feature type="domain" description="HpcH/HpaI aldolase/citrate lyase" evidence="4">
    <location>
        <begin position="1"/>
        <end position="206"/>
    </location>
</feature>
<dbReference type="SUPFAM" id="SSF51621">
    <property type="entry name" value="Phosphoenolpyruvate/pyruvate domain"/>
    <property type="match status" value="1"/>
</dbReference>
<dbReference type="InterPro" id="IPR011206">
    <property type="entry name" value="Citrate_lyase_beta/mcl1/mcl2"/>
</dbReference>
<dbReference type="GO" id="GO:0003824">
    <property type="term" value="F:catalytic activity"/>
    <property type="evidence" value="ECO:0007669"/>
    <property type="project" value="InterPro"/>
</dbReference>
<dbReference type="GO" id="GO:0000287">
    <property type="term" value="F:magnesium ion binding"/>
    <property type="evidence" value="ECO:0007669"/>
    <property type="project" value="TreeGrafter"/>
</dbReference>
<name>A0A6J6E0U0_9ZZZZ</name>
<dbReference type="PANTHER" id="PTHR32308">
    <property type="entry name" value="LYASE BETA SUBUNIT, PUTATIVE (AFU_ORTHOLOGUE AFUA_4G13030)-RELATED"/>
    <property type="match status" value="1"/>
</dbReference>
<dbReference type="Gene3D" id="3.20.20.60">
    <property type="entry name" value="Phosphoenolpyruvate-binding domains"/>
    <property type="match status" value="1"/>
</dbReference>
<dbReference type="InterPro" id="IPR040442">
    <property type="entry name" value="Pyrv_kinase-like_dom_sf"/>
</dbReference>
<keyword evidence="3" id="KW-0460">Magnesium</keyword>
<dbReference type="EMBL" id="CAEZTN010000010">
    <property type="protein sequence ID" value="CAB4568879.1"/>
    <property type="molecule type" value="Genomic_DNA"/>
</dbReference>
<dbReference type="GO" id="GO:0006107">
    <property type="term" value="P:oxaloacetate metabolic process"/>
    <property type="evidence" value="ECO:0007669"/>
    <property type="project" value="TreeGrafter"/>
</dbReference>
<evidence type="ECO:0000313" key="5">
    <source>
        <dbReference type="EMBL" id="CAB4568879.1"/>
    </source>
</evidence>
<organism evidence="5">
    <name type="scientific">freshwater metagenome</name>
    <dbReference type="NCBI Taxonomy" id="449393"/>
    <lineage>
        <taxon>unclassified sequences</taxon>
        <taxon>metagenomes</taxon>
        <taxon>ecological metagenomes</taxon>
    </lineage>
</organism>
<evidence type="ECO:0000256" key="1">
    <source>
        <dbReference type="ARBA" id="ARBA00001946"/>
    </source>
</evidence>
<dbReference type="InterPro" id="IPR005000">
    <property type="entry name" value="Aldolase/citrate-lyase_domain"/>
</dbReference>
<gene>
    <name evidence="5" type="ORF">UFOPK1689_00519</name>
</gene>
<comment type="cofactor">
    <cofactor evidence="1">
        <name>Mg(2+)</name>
        <dbReference type="ChEBI" id="CHEBI:18420"/>
    </cofactor>
</comment>
<evidence type="ECO:0000256" key="2">
    <source>
        <dbReference type="ARBA" id="ARBA00022723"/>
    </source>
</evidence>
<dbReference type="PANTHER" id="PTHR32308:SF10">
    <property type="entry name" value="CITRATE LYASE SUBUNIT BETA"/>
    <property type="match status" value="1"/>
</dbReference>
<keyword evidence="2" id="KW-0479">Metal-binding</keyword>
<evidence type="ECO:0000256" key="3">
    <source>
        <dbReference type="ARBA" id="ARBA00022842"/>
    </source>
</evidence>
<dbReference type="Pfam" id="PF03328">
    <property type="entry name" value="HpcH_HpaI"/>
    <property type="match status" value="1"/>
</dbReference>
<evidence type="ECO:0000259" key="4">
    <source>
        <dbReference type="Pfam" id="PF03328"/>
    </source>
</evidence>
<protein>
    <submittedName>
        <fullName evidence="5">Unannotated protein</fullName>
    </submittedName>
</protein>
<dbReference type="InterPro" id="IPR015813">
    <property type="entry name" value="Pyrv/PenolPyrv_kinase-like_dom"/>
</dbReference>
<accession>A0A6J6E0U0</accession>